<dbReference type="PROSITE" id="PS51419">
    <property type="entry name" value="RAB"/>
    <property type="match status" value="1"/>
</dbReference>
<dbReference type="PROSITE" id="PS51421">
    <property type="entry name" value="RAS"/>
    <property type="match status" value="1"/>
</dbReference>
<dbReference type="SMART" id="SM00174">
    <property type="entry name" value="RHO"/>
    <property type="match status" value="1"/>
</dbReference>
<comment type="caution">
    <text evidence="9">The sequence shown here is derived from an EMBL/GenBank/DDBJ whole genome shotgun (WGS) entry which is preliminary data.</text>
</comment>
<evidence type="ECO:0000313" key="9">
    <source>
        <dbReference type="EMBL" id="KAF3970919.1"/>
    </source>
</evidence>
<feature type="compositionally biased region" description="Basic and acidic residues" evidence="8">
    <location>
        <begin position="174"/>
        <end position="196"/>
    </location>
</feature>
<dbReference type="Gene3D" id="3.40.50.300">
    <property type="entry name" value="P-loop containing nucleotide triphosphate hydrolases"/>
    <property type="match status" value="1"/>
</dbReference>
<dbReference type="GO" id="GO:0012505">
    <property type="term" value="C:endomembrane system"/>
    <property type="evidence" value="ECO:0007669"/>
    <property type="project" value="UniProtKB-SubCell"/>
</dbReference>
<proteinExistence type="inferred from homology"/>
<dbReference type="EMBL" id="JRKL02000486">
    <property type="protein sequence ID" value="KAF3970919.1"/>
    <property type="molecule type" value="Genomic_DNA"/>
</dbReference>
<dbReference type="NCBIfam" id="TIGR00231">
    <property type="entry name" value="small_GTP"/>
    <property type="match status" value="1"/>
</dbReference>
<dbReference type="SMART" id="SM00176">
    <property type="entry name" value="RAN"/>
    <property type="match status" value="1"/>
</dbReference>
<evidence type="ECO:0008006" key="11">
    <source>
        <dbReference type="Google" id="ProtNLM"/>
    </source>
</evidence>
<dbReference type="FunFam" id="3.40.50.300:FF:000274">
    <property type="entry name" value="ras-related protein RABA5a"/>
    <property type="match status" value="1"/>
</dbReference>
<dbReference type="GO" id="GO:0005525">
    <property type="term" value="F:GTP binding"/>
    <property type="evidence" value="ECO:0007669"/>
    <property type="project" value="UniProtKB-KW"/>
</dbReference>
<dbReference type="PRINTS" id="PR00449">
    <property type="entry name" value="RASTRNSFRMNG"/>
</dbReference>
<evidence type="ECO:0000256" key="1">
    <source>
        <dbReference type="ARBA" id="ARBA00006270"/>
    </source>
</evidence>
<evidence type="ECO:0000256" key="8">
    <source>
        <dbReference type="SAM" id="MobiDB-lite"/>
    </source>
</evidence>
<dbReference type="CDD" id="cd01868">
    <property type="entry name" value="Rab11_like"/>
    <property type="match status" value="1"/>
</dbReference>
<dbReference type="SMART" id="SM00173">
    <property type="entry name" value="RAS"/>
    <property type="match status" value="1"/>
</dbReference>
<keyword evidence="2" id="KW-0547">Nucleotide-binding</keyword>
<evidence type="ECO:0000256" key="6">
    <source>
        <dbReference type="ARBA" id="ARBA00023289"/>
    </source>
</evidence>
<evidence type="ECO:0000256" key="4">
    <source>
        <dbReference type="ARBA" id="ARBA00023136"/>
    </source>
</evidence>
<dbReference type="OrthoDB" id="9989112at2759"/>
<protein>
    <recommendedName>
        <fullName evidence="11">Ras-related protein RABA6a</fullName>
    </recommendedName>
</protein>
<keyword evidence="4" id="KW-0472">Membrane</keyword>
<evidence type="ECO:0000313" key="10">
    <source>
        <dbReference type="Proteomes" id="UP000737018"/>
    </source>
</evidence>
<keyword evidence="3" id="KW-0342">GTP-binding</keyword>
<dbReference type="PANTHER" id="PTHR47979">
    <property type="entry name" value="DRAB11-RELATED"/>
    <property type="match status" value="1"/>
</dbReference>
<keyword evidence="6" id="KW-0636">Prenylation</keyword>
<dbReference type="Pfam" id="PF00071">
    <property type="entry name" value="Ras"/>
    <property type="match status" value="1"/>
</dbReference>
<dbReference type="GO" id="GO:0003924">
    <property type="term" value="F:GTPase activity"/>
    <property type="evidence" value="ECO:0007669"/>
    <property type="project" value="InterPro"/>
</dbReference>
<dbReference type="InterPro" id="IPR001806">
    <property type="entry name" value="Small_GTPase"/>
</dbReference>
<dbReference type="SUPFAM" id="SSF52540">
    <property type="entry name" value="P-loop containing nucleoside triphosphate hydrolases"/>
    <property type="match status" value="1"/>
</dbReference>
<dbReference type="PROSITE" id="PS51420">
    <property type="entry name" value="RHO"/>
    <property type="match status" value="1"/>
</dbReference>
<reference evidence="9" key="1">
    <citation type="submission" date="2020-03" db="EMBL/GenBank/DDBJ databases">
        <title>Castanea mollissima Vanexum genome sequencing.</title>
        <authorList>
            <person name="Staton M."/>
        </authorList>
    </citation>
    <scope>NUCLEOTIDE SEQUENCE</scope>
    <source>
        <tissue evidence="9">Leaf</tissue>
    </source>
</reference>
<dbReference type="InterPro" id="IPR050209">
    <property type="entry name" value="Rab_GTPases_membrane_traffic"/>
</dbReference>
<keyword evidence="5" id="KW-0449">Lipoprotein</keyword>
<dbReference type="InterPro" id="IPR027417">
    <property type="entry name" value="P-loop_NTPase"/>
</dbReference>
<comment type="similarity">
    <text evidence="1">Belongs to the small GTPase superfamily. Rab family.</text>
</comment>
<evidence type="ECO:0000256" key="7">
    <source>
        <dbReference type="ARBA" id="ARBA00037868"/>
    </source>
</evidence>
<evidence type="ECO:0000256" key="3">
    <source>
        <dbReference type="ARBA" id="ARBA00023134"/>
    </source>
</evidence>
<dbReference type="AlphaFoldDB" id="A0A8J4W1M9"/>
<sequence>MAESFDEECDYLFKAVLIGDSGVGKSNLLSRFAKDEFRLDSKPTIGVEFAYRNIKVADKLIKAQIWDTAGQERFRAITSSYYRGALGALLVYDITRRATFENVKKWVRELRQFGSADMVVILVGNKSDLSHSREVNEEEGKNLAEAEGLCFMETSAFKRLVFLLYAHTKMEANKERREVVEKKEDSETQGKKKNDGVDESAATKKSTAGLDPMTKTLIHKSIITDGNGGKEGGTGDYPGAETQDDVLAFSRSVHKIDSSLE</sequence>
<evidence type="ECO:0000256" key="5">
    <source>
        <dbReference type="ARBA" id="ARBA00023288"/>
    </source>
</evidence>
<feature type="region of interest" description="Disordered" evidence="8">
    <location>
        <begin position="174"/>
        <end position="244"/>
    </location>
</feature>
<feature type="compositionally biased region" description="Gly residues" evidence="8">
    <location>
        <begin position="226"/>
        <end position="236"/>
    </location>
</feature>
<comment type="subcellular location">
    <subcellularLocation>
        <location evidence="7">Endomembrane system</location>
        <topology evidence="7">Lipid-anchor</topology>
    </subcellularLocation>
</comment>
<name>A0A8J4W1M9_9ROSI</name>
<accession>A0A8J4W1M9</accession>
<organism evidence="9 10">
    <name type="scientific">Castanea mollissima</name>
    <name type="common">Chinese chestnut</name>
    <dbReference type="NCBI Taxonomy" id="60419"/>
    <lineage>
        <taxon>Eukaryota</taxon>
        <taxon>Viridiplantae</taxon>
        <taxon>Streptophyta</taxon>
        <taxon>Embryophyta</taxon>
        <taxon>Tracheophyta</taxon>
        <taxon>Spermatophyta</taxon>
        <taxon>Magnoliopsida</taxon>
        <taxon>eudicotyledons</taxon>
        <taxon>Gunneridae</taxon>
        <taxon>Pentapetalae</taxon>
        <taxon>rosids</taxon>
        <taxon>fabids</taxon>
        <taxon>Fagales</taxon>
        <taxon>Fagaceae</taxon>
        <taxon>Castanea</taxon>
    </lineage>
</organism>
<gene>
    <name evidence="9" type="ORF">CMV_005428</name>
</gene>
<keyword evidence="10" id="KW-1185">Reference proteome</keyword>
<dbReference type="SMART" id="SM00175">
    <property type="entry name" value="RAB"/>
    <property type="match status" value="1"/>
</dbReference>
<evidence type="ECO:0000256" key="2">
    <source>
        <dbReference type="ARBA" id="ARBA00022741"/>
    </source>
</evidence>
<dbReference type="InterPro" id="IPR005225">
    <property type="entry name" value="Small_GTP-bd"/>
</dbReference>
<dbReference type="Proteomes" id="UP000737018">
    <property type="component" value="Unassembled WGS sequence"/>
</dbReference>